<evidence type="ECO:0000313" key="2">
    <source>
        <dbReference type="Proteomes" id="UP001488805"/>
    </source>
</evidence>
<dbReference type="AlphaFoldDB" id="A0AAW1FYX2"/>
<organism evidence="1 2">
    <name type="scientific">Zoarces viviparus</name>
    <name type="common">Viviparous eelpout</name>
    <name type="synonym">Blennius viviparus</name>
    <dbReference type="NCBI Taxonomy" id="48416"/>
    <lineage>
        <taxon>Eukaryota</taxon>
        <taxon>Metazoa</taxon>
        <taxon>Chordata</taxon>
        <taxon>Craniata</taxon>
        <taxon>Vertebrata</taxon>
        <taxon>Euteleostomi</taxon>
        <taxon>Actinopterygii</taxon>
        <taxon>Neopterygii</taxon>
        <taxon>Teleostei</taxon>
        <taxon>Neoteleostei</taxon>
        <taxon>Acanthomorphata</taxon>
        <taxon>Eupercaria</taxon>
        <taxon>Perciformes</taxon>
        <taxon>Cottioidei</taxon>
        <taxon>Zoarcales</taxon>
        <taxon>Zoarcidae</taxon>
        <taxon>Zoarcinae</taxon>
        <taxon>Zoarces</taxon>
    </lineage>
</organism>
<dbReference type="Proteomes" id="UP001488805">
    <property type="component" value="Unassembled WGS sequence"/>
</dbReference>
<name>A0AAW1FYX2_ZOAVI</name>
<protein>
    <submittedName>
        <fullName evidence="1">Uncharacterized protein</fullName>
    </submittedName>
</protein>
<sequence length="67" mass="7603">MTGVRFPLVTFREFREVRAIINLRMESFRNKEVSGGSRNLVSAFQKARISAGSDVPKTPWLWSGETS</sequence>
<proteinExistence type="predicted"/>
<comment type="caution">
    <text evidence="1">The sequence shown here is derived from an EMBL/GenBank/DDBJ whole genome shotgun (WGS) entry which is preliminary data.</text>
</comment>
<accession>A0AAW1FYX2</accession>
<gene>
    <name evidence="1" type="ORF">VZT92_004579</name>
</gene>
<keyword evidence="2" id="KW-1185">Reference proteome</keyword>
<dbReference type="EMBL" id="JBCEZU010000023">
    <property type="protein sequence ID" value="KAK9539475.1"/>
    <property type="molecule type" value="Genomic_DNA"/>
</dbReference>
<evidence type="ECO:0000313" key="1">
    <source>
        <dbReference type="EMBL" id="KAK9539475.1"/>
    </source>
</evidence>
<reference evidence="1 2" key="1">
    <citation type="journal article" date="2024" name="Genome Biol. Evol.">
        <title>Chromosome-level genome assembly of the viviparous eelpout Zoarces viviparus.</title>
        <authorList>
            <person name="Fuhrmann N."/>
            <person name="Brasseur M.V."/>
            <person name="Bakowski C.E."/>
            <person name="Podsiadlowski L."/>
            <person name="Prost S."/>
            <person name="Krehenwinkel H."/>
            <person name="Mayer C."/>
        </authorList>
    </citation>
    <scope>NUCLEOTIDE SEQUENCE [LARGE SCALE GENOMIC DNA]</scope>
    <source>
        <strain evidence="1">NO-MEL_2022_Ind0_liver</strain>
    </source>
</reference>